<dbReference type="AlphaFoldDB" id="A0A0P7AUD9"/>
<dbReference type="InterPro" id="IPR007219">
    <property type="entry name" value="XnlR_reg_dom"/>
</dbReference>
<evidence type="ECO:0000259" key="3">
    <source>
        <dbReference type="SMART" id="SM00906"/>
    </source>
</evidence>
<dbReference type="GO" id="GO:0008270">
    <property type="term" value="F:zinc ion binding"/>
    <property type="evidence" value="ECO:0007669"/>
    <property type="project" value="InterPro"/>
</dbReference>
<dbReference type="EMBL" id="LKCW01000182">
    <property type="protein sequence ID" value="KPM36961.1"/>
    <property type="molecule type" value="Genomic_DNA"/>
</dbReference>
<evidence type="ECO:0000256" key="1">
    <source>
        <dbReference type="ARBA" id="ARBA00004123"/>
    </source>
</evidence>
<accession>A0A0P7AUD9</accession>
<dbReference type="Pfam" id="PF04082">
    <property type="entry name" value="Fungal_trans"/>
    <property type="match status" value="1"/>
</dbReference>
<dbReference type="SMART" id="SM00906">
    <property type="entry name" value="Fungal_trans"/>
    <property type="match status" value="1"/>
</dbReference>
<sequence>MVHSGKFLREYEEFWESPQTAPVMWVGLLFGIMCLSTQFQQYFLAPSNAAPGGRRSSLASQSPEKHTSIETFREKIVQCLNLGHYTKGGPFVLETMILYFVVELFPLKEIEIGIWVLVGNIVQIAMHMGHHRDAAHFPDITPFAGEMRRRVWAMVVQLDFSVSTQLGLPRLIKESKTTAEPRNLVDSDFDEHTAELPASRPESEVTPTLYTVSKLRILSVGVKVADIATEARPYSYDKVLELDKEIERAQEALPSSMKWDGMASCLAVPPMVTIQRIWLEICVQRLKLVLHKKFLVPADSNEQYAYSRSACLTAAMRILEFQRLIDEETQIDGRLYQVRWRVTTALTHEFLLATSVLCFYLQIYPKSQEHSIDRPGDDEVASVEKVKQLLRTSQAIWIKLSAKSTEARKTVAALRYVLGSETAPEFSESADMMSNTAAGASFPYFPGFSDMIPGYEFLNMGQEMVNEGLPW</sequence>
<gene>
    <name evidence="4" type="ORF">AK830_g9596</name>
</gene>
<comment type="subcellular location">
    <subcellularLocation>
        <location evidence="1">Nucleus</location>
    </subcellularLocation>
</comment>
<organism evidence="4 5">
    <name type="scientific">Neonectria ditissima</name>
    <dbReference type="NCBI Taxonomy" id="78410"/>
    <lineage>
        <taxon>Eukaryota</taxon>
        <taxon>Fungi</taxon>
        <taxon>Dikarya</taxon>
        <taxon>Ascomycota</taxon>
        <taxon>Pezizomycotina</taxon>
        <taxon>Sordariomycetes</taxon>
        <taxon>Hypocreomycetidae</taxon>
        <taxon>Hypocreales</taxon>
        <taxon>Nectriaceae</taxon>
        <taxon>Neonectria</taxon>
    </lineage>
</organism>
<dbReference type="CDD" id="cd12148">
    <property type="entry name" value="fungal_TF_MHR"/>
    <property type="match status" value="1"/>
</dbReference>
<proteinExistence type="predicted"/>
<evidence type="ECO:0000313" key="5">
    <source>
        <dbReference type="Proteomes" id="UP000050424"/>
    </source>
</evidence>
<dbReference type="GO" id="GO:0006351">
    <property type="term" value="P:DNA-templated transcription"/>
    <property type="evidence" value="ECO:0007669"/>
    <property type="project" value="InterPro"/>
</dbReference>
<dbReference type="PANTHER" id="PTHR31001:SF74">
    <property type="entry name" value="ZN(II)2CYS6 TRANSCRIPTION FACTOR (EUROFUNG)"/>
    <property type="match status" value="1"/>
</dbReference>
<dbReference type="OrthoDB" id="5431381at2759"/>
<keyword evidence="5" id="KW-1185">Reference proteome</keyword>
<dbReference type="Proteomes" id="UP000050424">
    <property type="component" value="Unassembled WGS sequence"/>
</dbReference>
<evidence type="ECO:0000256" key="2">
    <source>
        <dbReference type="ARBA" id="ARBA00023242"/>
    </source>
</evidence>
<feature type="domain" description="Xylanolytic transcriptional activator regulatory" evidence="3">
    <location>
        <begin position="114"/>
        <end position="187"/>
    </location>
</feature>
<keyword evidence="2" id="KW-0539">Nucleus</keyword>
<dbReference type="GO" id="GO:0003677">
    <property type="term" value="F:DNA binding"/>
    <property type="evidence" value="ECO:0007669"/>
    <property type="project" value="InterPro"/>
</dbReference>
<name>A0A0P7AUD9_9HYPO</name>
<dbReference type="InterPro" id="IPR050613">
    <property type="entry name" value="Sec_Metabolite_Reg"/>
</dbReference>
<comment type="caution">
    <text evidence="4">The sequence shown here is derived from an EMBL/GenBank/DDBJ whole genome shotgun (WGS) entry which is preliminary data.</text>
</comment>
<protein>
    <recommendedName>
        <fullName evidence="3">Xylanolytic transcriptional activator regulatory domain-containing protein</fullName>
    </recommendedName>
</protein>
<reference evidence="4 5" key="1">
    <citation type="submission" date="2015-09" db="EMBL/GenBank/DDBJ databases">
        <title>Draft genome of a European isolate of the apple canker pathogen Neonectria ditissima.</title>
        <authorList>
            <person name="Gomez-Cortecero A."/>
            <person name="Harrison R.J."/>
            <person name="Armitage A.D."/>
        </authorList>
    </citation>
    <scope>NUCLEOTIDE SEQUENCE [LARGE SCALE GENOMIC DNA]</scope>
    <source>
        <strain evidence="4 5">R09/05</strain>
    </source>
</reference>
<dbReference type="GO" id="GO:0005634">
    <property type="term" value="C:nucleus"/>
    <property type="evidence" value="ECO:0007669"/>
    <property type="project" value="UniProtKB-SubCell"/>
</dbReference>
<evidence type="ECO:0000313" key="4">
    <source>
        <dbReference type="EMBL" id="KPM36961.1"/>
    </source>
</evidence>
<dbReference type="PANTHER" id="PTHR31001">
    <property type="entry name" value="UNCHARACTERIZED TRANSCRIPTIONAL REGULATORY PROTEIN"/>
    <property type="match status" value="1"/>
</dbReference>
<dbReference type="STRING" id="78410.A0A0P7AUD9"/>